<evidence type="ECO:0000259" key="5">
    <source>
        <dbReference type="PROSITE" id="PS51085"/>
    </source>
</evidence>
<dbReference type="RefSeq" id="WP_012861127.1">
    <property type="nucleotide sequence ID" value="NC_013517.1"/>
</dbReference>
<dbReference type="SMART" id="SM01008">
    <property type="entry name" value="Ald_Xan_dh_C"/>
    <property type="match status" value="1"/>
</dbReference>
<dbReference type="SUPFAM" id="SSF56003">
    <property type="entry name" value="Molybdenum cofactor-binding domain"/>
    <property type="match status" value="1"/>
</dbReference>
<dbReference type="Pfam" id="PF01315">
    <property type="entry name" value="Ald_Xan_dh_C"/>
    <property type="match status" value="1"/>
</dbReference>
<name>D1AIE7_SEBTE</name>
<dbReference type="InterPro" id="IPR017697">
    <property type="entry name" value="Xdh"/>
</dbReference>
<keyword evidence="7" id="KW-1185">Reference proteome</keyword>
<dbReference type="Gene3D" id="3.30.365.10">
    <property type="entry name" value="Aldehyde oxidase/xanthine dehydrogenase, molybdopterin binding domain"/>
    <property type="match status" value="5"/>
</dbReference>
<dbReference type="PANTHER" id="PTHR11908">
    <property type="entry name" value="XANTHINE DEHYDROGENASE"/>
    <property type="match status" value="1"/>
</dbReference>
<dbReference type="HOGENOM" id="CLU_001681_2_3_0"/>
<dbReference type="Gene3D" id="3.90.1170.50">
    <property type="entry name" value="Aldehyde oxidase/xanthine dehydrogenase, a/b hammerhead"/>
    <property type="match status" value="1"/>
</dbReference>
<keyword evidence="3" id="KW-0560">Oxidoreductase</keyword>
<dbReference type="InterPro" id="IPR036010">
    <property type="entry name" value="2Fe-2S_ferredoxin-like_sf"/>
</dbReference>
<organism evidence="6 7">
    <name type="scientific">Sebaldella termitidis (strain ATCC 33386 / NCTC 11300)</name>
    <dbReference type="NCBI Taxonomy" id="526218"/>
    <lineage>
        <taxon>Bacteria</taxon>
        <taxon>Fusobacteriati</taxon>
        <taxon>Fusobacteriota</taxon>
        <taxon>Fusobacteriia</taxon>
        <taxon>Fusobacteriales</taxon>
        <taxon>Leptotrichiaceae</taxon>
        <taxon>Sebaldella</taxon>
    </lineage>
</organism>
<reference evidence="7" key="1">
    <citation type="submission" date="2009-09" db="EMBL/GenBank/DDBJ databases">
        <title>The complete chromosome of Sebaldella termitidis ATCC 33386.</title>
        <authorList>
            <consortium name="US DOE Joint Genome Institute (JGI-PGF)"/>
            <person name="Lucas S."/>
            <person name="Copeland A."/>
            <person name="Lapidus A."/>
            <person name="Glavina del Rio T."/>
            <person name="Dalin E."/>
            <person name="Tice H."/>
            <person name="Bruce D."/>
            <person name="Goodwin L."/>
            <person name="Pitluck S."/>
            <person name="Kyrpides N."/>
            <person name="Mavromatis K."/>
            <person name="Ivanova N."/>
            <person name="Mikhailova N."/>
            <person name="Sims D."/>
            <person name="Meincke L."/>
            <person name="Brettin T."/>
            <person name="Detter J.C."/>
            <person name="Han C."/>
            <person name="Larimer F."/>
            <person name="Land M."/>
            <person name="Hauser L."/>
            <person name="Markowitz V."/>
            <person name="Cheng J.F."/>
            <person name="Hugenholtz P."/>
            <person name="Woyke T."/>
            <person name="Wu D."/>
            <person name="Eisen J.A."/>
        </authorList>
    </citation>
    <scope>NUCLEOTIDE SEQUENCE [LARGE SCALE GENOMIC DNA]</scope>
    <source>
        <strain evidence="7">ATCC 33386 / NCTC 11300</strain>
    </source>
</reference>
<dbReference type="InterPro" id="IPR016208">
    <property type="entry name" value="Ald_Oxase/xanthine_DH-like"/>
</dbReference>
<dbReference type="Pfam" id="PF02738">
    <property type="entry name" value="MoCoBD_1"/>
    <property type="match status" value="1"/>
</dbReference>
<dbReference type="EMBL" id="CP001739">
    <property type="protein sequence ID" value="ACZ08531.1"/>
    <property type="molecule type" value="Genomic_DNA"/>
</dbReference>
<dbReference type="SUPFAM" id="SSF54292">
    <property type="entry name" value="2Fe-2S ferredoxin-like"/>
    <property type="match status" value="1"/>
</dbReference>
<evidence type="ECO:0000313" key="6">
    <source>
        <dbReference type="EMBL" id="ACZ08531.1"/>
    </source>
</evidence>
<dbReference type="eggNOG" id="COG1529">
    <property type="taxonomic scope" value="Bacteria"/>
</dbReference>
<feature type="domain" description="2Fe-2S ferredoxin-type" evidence="5">
    <location>
        <begin position="1"/>
        <end position="75"/>
    </location>
</feature>
<dbReference type="PANTHER" id="PTHR11908:SF157">
    <property type="entry name" value="XANTHINE DEHYDROGENASE SUBUNIT D-RELATED"/>
    <property type="match status" value="1"/>
</dbReference>
<dbReference type="SUPFAM" id="SSF47741">
    <property type="entry name" value="CO dehydrogenase ISP C-domain like"/>
    <property type="match status" value="1"/>
</dbReference>
<dbReference type="InterPro" id="IPR006058">
    <property type="entry name" value="2Fe2S_fd_BS"/>
</dbReference>
<dbReference type="Pfam" id="PF01799">
    <property type="entry name" value="Fer2_2"/>
    <property type="match status" value="1"/>
</dbReference>
<evidence type="ECO:0000256" key="2">
    <source>
        <dbReference type="ARBA" id="ARBA00022723"/>
    </source>
</evidence>
<dbReference type="InterPro" id="IPR046867">
    <property type="entry name" value="AldOxase/xan_DH_MoCoBD2"/>
</dbReference>
<proteinExistence type="inferred from homology"/>
<dbReference type="Pfam" id="PF00111">
    <property type="entry name" value="Fer2"/>
    <property type="match status" value="1"/>
</dbReference>
<dbReference type="InterPro" id="IPR008274">
    <property type="entry name" value="AldOxase/xan_DH_MoCoBD1"/>
</dbReference>
<gene>
    <name evidence="6" type="ordered locus">Sterm_1673</name>
</gene>
<dbReference type="InterPro" id="IPR012675">
    <property type="entry name" value="Beta-grasp_dom_sf"/>
</dbReference>
<dbReference type="Proteomes" id="UP000000845">
    <property type="component" value="Chromosome"/>
</dbReference>
<dbReference type="AlphaFoldDB" id="D1AIE7"/>
<dbReference type="InterPro" id="IPR037165">
    <property type="entry name" value="AldOxase/xan_DH_Mopterin-bd_sf"/>
</dbReference>
<dbReference type="Pfam" id="PF20256">
    <property type="entry name" value="MoCoBD_2"/>
    <property type="match status" value="1"/>
</dbReference>
<dbReference type="GO" id="GO:0005506">
    <property type="term" value="F:iron ion binding"/>
    <property type="evidence" value="ECO:0007669"/>
    <property type="project" value="InterPro"/>
</dbReference>
<accession>D1AIE7</accession>
<dbReference type="InterPro" id="IPR002888">
    <property type="entry name" value="2Fe-2S-bd"/>
</dbReference>
<evidence type="ECO:0000256" key="1">
    <source>
        <dbReference type="ARBA" id="ARBA00006849"/>
    </source>
</evidence>
<dbReference type="InterPro" id="IPR036856">
    <property type="entry name" value="Ald_Oxase/Xan_DH_a/b_sf"/>
</dbReference>
<evidence type="ECO:0000313" key="7">
    <source>
        <dbReference type="Proteomes" id="UP000000845"/>
    </source>
</evidence>
<dbReference type="NCBIfam" id="TIGR03311">
    <property type="entry name" value="Se_dep_XDH"/>
    <property type="match status" value="1"/>
</dbReference>
<dbReference type="InterPro" id="IPR001041">
    <property type="entry name" value="2Fe-2S_ferredoxin-type"/>
</dbReference>
<evidence type="ECO:0000256" key="4">
    <source>
        <dbReference type="ARBA" id="ARBA00023004"/>
    </source>
</evidence>
<protein>
    <submittedName>
        <fullName evidence="6">Selenium-dependent molybdenum hydroxylase 1</fullName>
    </submittedName>
</protein>
<dbReference type="GO" id="GO:0051537">
    <property type="term" value="F:2 iron, 2 sulfur cluster binding"/>
    <property type="evidence" value="ECO:0007669"/>
    <property type="project" value="InterPro"/>
</dbReference>
<dbReference type="Gene3D" id="1.10.150.120">
    <property type="entry name" value="[2Fe-2S]-binding domain"/>
    <property type="match status" value="1"/>
</dbReference>
<sequence length="858" mass="93952">MTYTFNINGKEYGTEIKKNLLDYLRDDLELTGTKNGCSEGACGTCTVILDGKAMRACVLTTEKINGKSIITIEGLSEREREVYAYAFSKTGAVQCGFCIPGMVISSKVLLDKNQNPTLDEIKTALRGNICRCTGYIKIFDAVNLAAEIFRENREVPKVQCKGLVGENLERVDAVEKTLGTGVYVDDIHIEGMLHGSCVRPEFPRILVKKIDIQKAKEYPGVVEVFTKQNLPELQNLGHLVKDWPALIGEGEETRYVGDALALVVAESEEILEEAKKLVVVEYEKLEPVRNPAEAMKEGAPKIHEKGNLLFHQDLYRGNPEEKIAKSKYVVKDHFSVPFTDHAFMEPECAIAMPDGDDKLLMYTASQNIFDEQREIAQMLSIEPDRIRIQSKLVGGGFGGKEDMSVQHHAALAAYMLKRPVKVKFSRQESIMYHTKRHPMEMDFTVGCDENGILQGLVATIISDTGAYASLGGPVLQRACTHAAGPYNFQDINIQGSAYYTNNPPAGAYRGFGVTQSLFAMEACLNKLADMVGISHWEMRYRNAIKPGDILPNGQIADESTAFIETLEAVKEEYDNAKYVGIGCGIKNSGLGVGIPDTGRCKASVENGKVHVRTAAACIGQGLATVMLQIAAQTLDIATDLIVMEAPDTARTPNSGTTTASRQTLVTGEAVRKVTQMVKDELDKGKTLADLEGQEFYAEYLAKTDPMGTDVPNPVSHVGYGYATQIVILDDNGMLKRVVAAHDVGTPINPINVEGQIEGGVVMSLGYALTEDYPLVDSMPKVKYGTLGLFRATQVPEIKAVIVKKDEQNPMAYGAKGVGEIASIPTAPAVQDAYYMFDKKFRTKLPLGETPYNKKKIED</sequence>
<dbReference type="PROSITE" id="PS00197">
    <property type="entry name" value="2FE2S_FER_1"/>
    <property type="match status" value="1"/>
</dbReference>
<dbReference type="KEGG" id="str:Sterm_1673"/>
<dbReference type="Gene3D" id="3.10.20.30">
    <property type="match status" value="1"/>
</dbReference>
<dbReference type="SUPFAM" id="SSF54665">
    <property type="entry name" value="CO dehydrogenase molybdoprotein N-domain-like"/>
    <property type="match status" value="1"/>
</dbReference>
<keyword evidence="2" id="KW-0479">Metal-binding</keyword>
<dbReference type="InterPro" id="IPR000674">
    <property type="entry name" value="Ald_Oxase/Xan_DH_a/b"/>
</dbReference>
<dbReference type="InterPro" id="IPR036884">
    <property type="entry name" value="2Fe-2S-bd_dom_sf"/>
</dbReference>
<evidence type="ECO:0000256" key="3">
    <source>
        <dbReference type="ARBA" id="ARBA00023002"/>
    </source>
</evidence>
<keyword evidence="4" id="KW-0408">Iron</keyword>
<dbReference type="STRING" id="526218.Sterm_1673"/>
<comment type="similarity">
    <text evidence="1">Belongs to the xanthine dehydrogenase family.</text>
</comment>
<dbReference type="PROSITE" id="PS51085">
    <property type="entry name" value="2FE2S_FER_2"/>
    <property type="match status" value="1"/>
</dbReference>
<dbReference type="GO" id="GO:0016491">
    <property type="term" value="F:oxidoreductase activity"/>
    <property type="evidence" value="ECO:0007669"/>
    <property type="project" value="UniProtKB-KW"/>
</dbReference>
<reference evidence="6 7" key="2">
    <citation type="journal article" date="2010" name="Stand. Genomic Sci.">
        <title>Complete genome sequence of Sebaldella termitidis type strain (NCTC 11300).</title>
        <authorList>
            <person name="Harmon-Smith M."/>
            <person name="Celia L."/>
            <person name="Chertkov O."/>
            <person name="Lapidus A."/>
            <person name="Copeland A."/>
            <person name="Glavina Del Rio T."/>
            <person name="Nolan M."/>
            <person name="Lucas S."/>
            <person name="Tice H."/>
            <person name="Cheng J.F."/>
            <person name="Han C."/>
            <person name="Detter J.C."/>
            <person name="Bruce D."/>
            <person name="Goodwin L."/>
            <person name="Pitluck S."/>
            <person name="Pati A."/>
            <person name="Liolios K."/>
            <person name="Ivanova N."/>
            <person name="Mavromatis K."/>
            <person name="Mikhailova N."/>
            <person name="Chen A."/>
            <person name="Palaniappan K."/>
            <person name="Land M."/>
            <person name="Hauser L."/>
            <person name="Chang Y.J."/>
            <person name="Jeffries C.D."/>
            <person name="Brettin T."/>
            <person name="Goker M."/>
            <person name="Beck B."/>
            <person name="Bristow J."/>
            <person name="Eisen J.A."/>
            <person name="Markowitz V."/>
            <person name="Hugenholtz P."/>
            <person name="Kyrpides N.C."/>
            <person name="Klenk H.P."/>
            <person name="Chen F."/>
        </authorList>
    </citation>
    <scope>NUCLEOTIDE SEQUENCE [LARGE SCALE GENOMIC DNA]</scope>
    <source>
        <strain evidence="7">ATCC 33386 / NCTC 11300</strain>
    </source>
</reference>
<dbReference type="CDD" id="cd00207">
    <property type="entry name" value="fer2"/>
    <property type="match status" value="1"/>
</dbReference>
<dbReference type="eggNOG" id="COG2080">
    <property type="taxonomic scope" value="Bacteria"/>
</dbReference>